<accession>A0ABN1M2K1</accession>
<feature type="transmembrane region" description="Helical" evidence="1">
    <location>
        <begin position="67"/>
        <end position="88"/>
    </location>
</feature>
<dbReference type="Pfam" id="PF12670">
    <property type="entry name" value="DUF3792"/>
    <property type="match status" value="1"/>
</dbReference>
<dbReference type="Proteomes" id="UP001400965">
    <property type="component" value="Unassembled WGS sequence"/>
</dbReference>
<evidence type="ECO:0000313" key="3">
    <source>
        <dbReference type="Proteomes" id="UP001400965"/>
    </source>
</evidence>
<keyword evidence="1" id="KW-1133">Transmembrane helix</keyword>
<dbReference type="RefSeq" id="WP_147547226.1">
    <property type="nucleotide sequence ID" value="NZ_BAAACP010000006.1"/>
</dbReference>
<dbReference type="InterPro" id="IPR023804">
    <property type="entry name" value="DUF3792_TM"/>
</dbReference>
<keyword evidence="3" id="KW-1185">Reference proteome</keyword>
<name>A0ABN1M2K1_9FIRM</name>
<reference evidence="2 3" key="1">
    <citation type="journal article" date="2019" name="Int. J. Syst. Evol. Microbiol.">
        <title>The Global Catalogue of Microorganisms (GCM) 10K type strain sequencing project: providing services to taxonomists for standard genome sequencing and annotation.</title>
        <authorList>
            <consortium name="The Broad Institute Genomics Platform"/>
            <consortium name="The Broad Institute Genome Sequencing Center for Infectious Disease"/>
            <person name="Wu L."/>
            <person name="Ma J."/>
        </authorList>
    </citation>
    <scope>NUCLEOTIDE SEQUENCE [LARGE SCALE GENOMIC DNA]</scope>
    <source>
        <strain evidence="2 3">JCM 6486</strain>
    </source>
</reference>
<evidence type="ECO:0000313" key="2">
    <source>
        <dbReference type="EMBL" id="GAA0863474.1"/>
    </source>
</evidence>
<protein>
    <submittedName>
        <fullName evidence="2">TIGR04086 family membrane protein</fullName>
    </submittedName>
</protein>
<dbReference type="EMBL" id="BAAACP010000006">
    <property type="protein sequence ID" value="GAA0863474.1"/>
    <property type="molecule type" value="Genomic_DNA"/>
</dbReference>
<organism evidence="2 3">
    <name type="scientific">Paraclostridium tenue</name>
    <dbReference type="NCBI Taxonomy" id="1737"/>
    <lineage>
        <taxon>Bacteria</taxon>
        <taxon>Bacillati</taxon>
        <taxon>Bacillota</taxon>
        <taxon>Clostridia</taxon>
        <taxon>Peptostreptococcales</taxon>
        <taxon>Peptostreptococcaceae</taxon>
        <taxon>Paraclostridium</taxon>
    </lineage>
</organism>
<sequence>MEKSSNIFKGLGYAYIITLASLLIYNLLLTFTSISSTSIAMATSAITTASAAFGGFYASMKIKEKGLLYGVLVGLTYILCLMIVVFLAKDSFTFEMTTAYKVLLTTLAGGIGGVLGVNFK</sequence>
<feature type="transmembrane region" description="Helical" evidence="1">
    <location>
        <begin position="39"/>
        <end position="60"/>
    </location>
</feature>
<feature type="transmembrane region" description="Helical" evidence="1">
    <location>
        <begin position="100"/>
        <end position="119"/>
    </location>
</feature>
<keyword evidence="1" id="KW-0812">Transmembrane</keyword>
<proteinExistence type="predicted"/>
<comment type="caution">
    <text evidence="2">The sequence shown here is derived from an EMBL/GenBank/DDBJ whole genome shotgun (WGS) entry which is preliminary data.</text>
</comment>
<keyword evidence="1" id="KW-0472">Membrane</keyword>
<feature type="transmembrane region" description="Helical" evidence="1">
    <location>
        <begin position="12"/>
        <end position="33"/>
    </location>
</feature>
<evidence type="ECO:0000256" key="1">
    <source>
        <dbReference type="SAM" id="Phobius"/>
    </source>
</evidence>
<dbReference type="NCBIfam" id="TIGR04086">
    <property type="entry name" value="TIGR04086_membr"/>
    <property type="match status" value="1"/>
</dbReference>
<gene>
    <name evidence="2" type="ORF">GCM10008917_13100</name>
</gene>